<evidence type="ECO:0000256" key="10">
    <source>
        <dbReference type="ARBA" id="ARBA00040623"/>
    </source>
</evidence>
<evidence type="ECO:0000256" key="3">
    <source>
        <dbReference type="ARBA" id="ARBA00007351"/>
    </source>
</evidence>
<organism evidence="12 13">
    <name type="scientific">Electrophorus electricus</name>
    <name type="common">Electric eel</name>
    <name type="synonym">Gymnotus electricus</name>
    <dbReference type="NCBI Taxonomy" id="8005"/>
    <lineage>
        <taxon>Eukaryota</taxon>
        <taxon>Metazoa</taxon>
        <taxon>Chordata</taxon>
        <taxon>Craniata</taxon>
        <taxon>Vertebrata</taxon>
        <taxon>Euteleostomi</taxon>
        <taxon>Actinopterygii</taxon>
        <taxon>Neopterygii</taxon>
        <taxon>Teleostei</taxon>
        <taxon>Ostariophysi</taxon>
        <taxon>Gymnotiformes</taxon>
        <taxon>Gymnotoidei</taxon>
        <taxon>Gymnotidae</taxon>
        <taxon>Electrophorus</taxon>
    </lineage>
</organism>
<comment type="similarity">
    <text evidence="3">Belongs to the cytochrome c oxidase VIIb family.</text>
</comment>
<keyword evidence="6" id="KW-0809">Transit peptide</keyword>
<dbReference type="PANTHER" id="PTHR16716:SF0">
    <property type="entry name" value="CYTOCHROME C OXIDASE SUBUNIT 7B, MITOCHONDRIAL"/>
    <property type="match status" value="1"/>
</dbReference>
<dbReference type="GeneTree" id="ENSGT00390000012178"/>
<dbReference type="InterPro" id="IPR008433">
    <property type="entry name" value="Cyt_c_oxidase_suVIIB"/>
</dbReference>
<dbReference type="InterPro" id="IPR023272">
    <property type="entry name" value="Cyt_c_oxidase_suVIIB_dom_sf"/>
</dbReference>
<comment type="subcellular location">
    <subcellularLocation>
        <location evidence="1">Mitochondrion inner membrane</location>
        <topology evidence="1">Single-pass membrane protein</topology>
    </subcellularLocation>
</comment>
<name>A0AAY5EC95_ELEEL</name>
<dbReference type="Ensembl" id="ENSEEET00000059127.1">
    <property type="protein sequence ID" value="ENSEEEP00000054174.1"/>
    <property type="gene ID" value="ENSEEEG00000027808.1"/>
</dbReference>
<reference evidence="12 13" key="1">
    <citation type="submission" date="2020-05" db="EMBL/GenBank/DDBJ databases">
        <title>Electrophorus electricus (electric eel) genome, fEleEle1, primary haplotype.</title>
        <authorList>
            <person name="Myers G."/>
            <person name="Meyer A."/>
            <person name="Fedrigo O."/>
            <person name="Formenti G."/>
            <person name="Rhie A."/>
            <person name="Tracey A."/>
            <person name="Sims Y."/>
            <person name="Jarvis E.D."/>
        </authorList>
    </citation>
    <scope>NUCLEOTIDE SEQUENCE [LARGE SCALE GENOMIC DNA]</scope>
</reference>
<evidence type="ECO:0000256" key="8">
    <source>
        <dbReference type="ARBA" id="ARBA00023128"/>
    </source>
</evidence>
<evidence type="ECO:0000256" key="1">
    <source>
        <dbReference type="ARBA" id="ARBA00004434"/>
    </source>
</evidence>
<dbReference type="PANTHER" id="PTHR16716">
    <property type="entry name" value="CYTOCHROME C OXIDASE SUBUNIT 7B, MITOCHONDRIAL"/>
    <property type="match status" value="1"/>
</dbReference>
<keyword evidence="5" id="KW-0999">Mitochondrion inner membrane</keyword>
<dbReference type="Pfam" id="PF05392">
    <property type="entry name" value="COX7B"/>
    <property type="match status" value="1"/>
</dbReference>
<reference evidence="12" key="2">
    <citation type="submission" date="2025-08" db="UniProtKB">
        <authorList>
            <consortium name="Ensembl"/>
        </authorList>
    </citation>
    <scope>IDENTIFICATION</scope>
</reference>
<evidence type="ECO:0000256" key="6">
    <source>
        <dbReference type="ARBA" id="ARBA00022946"/>
    </source>
</evidence>
<keyword evidence="13" id="KW-1185">Reference proteome</keyword>
<evidence type="ECO:0000256" key="2">
    <source>
        <dbReference type="ARBA" id="ARBA00004673"/>
    </source>
</evidence>
<keyword evidence="9" id="KW-0472">Membrane</keyword>
<comment type="pathway">
    <text evidence="2">Energy metabolism; oxidative phosphorylation.</text>
</comment>
<dbReference type="SUPFAM" id="SSF81423">
    <property type="entry name" value="Mitochondrial cytochrome c oxidase subunit VIIb"/>
    <property type="match status" value="1"/>
</dbReference>
<dbReference type="Gene3D" id="4.10.51.10">
    <property type="entry name" value="Cytochrome C Oxidase, chain K"/>
    <property type="match status" value="1"/>
</dbReference>
<keyword evidence="4" id="KW-0812">Transmembrane</keyword>
<keyword evidence="8" id="KW-0496">Mitochondrion</keyword>
<evidence type="ECO:0000313" key="13">
    <source>
        <dbReference type="Proteomes" id="UP000314983"/>
    </source>
</evidence>
<dbReference type="AlphaFoldDB" id="A0AAY5EC95"/>
<dbReference type="GO" id="GO:0006123">
    <property type="term" value="P:mitochondrial electron transport, cytochrome c to oxygen"/>
    <property type="evidence" value="ECO:0007669"/>
    <property type="project" value="InterPro"/>
</dbReference>
<sequence>MRFSVLSIDGFPAYAICHFVLAAPFKGICIRDLASQLTSMYRFAKAALNITGRSARQVAVRHGSSDASNDFHAKYGTPLLIAGATFCVAVWGYVGTSTGITWNLSPVGKVQPKEWKD</sequence>
<evidence type="ECO:0000256" key="7">
    <source>
        <dbReference type="ARBA" id="ARBA00022989"/>
    </source>
</evidence>
<dbReference type="GO" id="GO:0005743">
    <property type="term" value="C:mitochondrial inner membrane"/>
    <property type="evidence" value="ECO:0007669"/>
    <property type="project" value="UniProtKB-SubCell"/>
</dbReference>
<evidence type="ECO:0000313" key="12">
    <source>
        <dbReference type="Ensembl" id="ENSEEEP00000054174.1"/>
    </source>
</evidence>
<keyword evidence="7" id="KW-1133">Transmembrane helix</keyword>
<reference evidence="12" key="3">
    <citation type="submission" date="2025-09" db="UniProtKB">
        <authorList>
            <consortium name="Ensembl"/>
        </authorList>
    </citation>
    <scope>IDENTIFICATION</scope>
</reference>
<evidence type="ECO:0000256" key="5">
    <source>
        <dbReference type="ARBA" id="ARBA00022792"/>
    </source>
</evidence>
<dbReference type="Proteomes" id="UP000314983">
    <property type="component" value="Chromosome 6"/>
</dbReference>
<proteinExistence type="inferred from homology"/>
<gene>
    <name evidence="12" type="primary">COX7B</name>
</gene>
<evidence type="ECO:0000256" key="11">
    <source>
        <dbReference type="ARBA" id="ARBA00041642"/>
    </source>
</evidence>
<evidence type="ECO:0000256" key="4">
    <source>
        <dbReference type="ARBA" id="ARBA00022692"/>
    </source>
</evidence>
<protein>
    <recommendedName>
        <fullName evidence="10">Cytochrome c oxidase subunit 7B, mitochondrial</fullName>
    </recommendedName>
    <alternativeName>
        <fullName evidence="11">Cytochrome c oxidase polypeptide VIIb</fullName>
    </alternativeName>
</protein>
<accession>A0AAY5EC95</accession>
<evidence type="ECO:0000256" key="9">
    <source>
        <dbReference type="ARBA" id="ARBA00023136"/>
    </source>
</evidence>